<dbReference type="InterPro" id="IPR009071">
    <property type="entry name" value="HMG_box_dom"/>
</dbReference>
<dbReference type="FunFam" id="1.10.30.10:FF:000005">
    <property type="entry name" value="TOX high mobility group box family member 3"/>
    <property type="match status" value="1"/>
</dbReference>
<dbReference type="RefSeq" id="XP_031415151.1">
    <property type="nucleotide sequence ID" value="XM_031559291.2"/>
</dbReference>
<comment type="subcellular location">
    <subcellularLocation>
        <location evidence="2">Chromosome</location>
    </subcellularLocation>
    <subcellularLocation>
        <location evidence="1">Nucleus</location>
    </subcellularLocation>
</comment>
<proteinExistence type="predicted"/>
<keyword evidence="6 7" id="KW-0539">Nucleus</keyword>
<feature type="region of interest" description="Disordered" evidence="8">
    <location>
        <begin position="215"/>
        <end position="239"/>
    </location>
</feature>
<keyword evidence="3" id="KW-0158">Chromosome</keyword>
<keyword evidence="4" id="KW-0597">Phosphoprotein</keyword>
<name>A0A6P8ES56_CLUHA</name>
<dbReference type="CTD" id="559853"/>
<feature type="compositionally biased region" description="Polar residues" evidence="8">
    <location>
        <begin position="216"/>
        <end position="234"/>
    </location>
</feature>
<feature type="compositionally biased region" description="Pro residues" evidence="8">
    <location>
        <begin position="401"/>
        <end position="418"/>
    </location>
</feature>
<evidence type="ECO:0000256" key="1">
    <source>
        <dbReference type="ARBA" id="ARBA00004123"/>
    </source>
</evidence>
<organism evidence="10 11">
    <name type="scientific">Clupea harengus</name>
    <name type="common">Atlantic herring</name>
    <dbReference type="NCBI Taxonomy" id="7950"/>
    <lineage>
        <taxon>Eukaryota</taxon>
        <taxon>Metazoa</taxon>
        <taxon>Chordata</taxon>
        <taxon>Craniata</taxon>
        <taxon>Vertebrata</taxon>
        <taxon>Euteleostomi</taxon>
        <taxon>Actinopterygii</taxon>
        <taxon>Neopterygii</taxon>
        <taxon>Teleostei</taxon>
        <taxon>Clupei</taxon>
        <taxon>Clupeiformes</taxon>
        <taxon>Clupeoidei</taxon>
        <taxon>Clupeidae</taxon>
        <taxon>Clupea</taxon>
    </lineage>
</organism>
<reference evidence="11" key="1">
    <citation type="submission" date="2025-08" db="UniProtKB">
        <authorList>
            <consortium name="RefSeq"/>
        </authorList>
    </citation>
    <scope>IDENTIFICATION</scope>
</reference>
<dbReference type="AlphaFoldDB" id="A0A6P8ES56"/>
<dbReference type="InterPro" id="IPR051365">
    <property type="entry name" value="TOX_HMG-box_domain"/>
</dbReference>
<dbReference type="GO" id="GO:0006357">
    <property type="term" value="P:regulation of transcription by RNA polymerase II"/>
    <property type="evidence" value="ECO:0007669"/>
    <property type="project" value="TreeGrafter"/>
</dbReference>
<dbReference type="GO" id="GO:0005634">
    <property type="term" value="C:nucleus"/>
    <property type="evidence" value="ECO:0007669"/>
    <property type="project" value="UniProtKB-SubCell"/>
</dbReference>
<dbReference type="GeneID" id="105907044"/>
<evidence type="ECO:0000256" key="5">
    <source>
        <dbReference type="ARBA" id="ARBA00023125"/>
    </source>
</evidence>
<evidence type="ECO:0000313" key="11">
    <source>
        <dbReference type="RefSeq" id="XP_031415151.1"/>
    </source>
</evidence>
<feature type="region of interest" description="Disordered" evidence="8">
    <location>
        <begin position="395"/>
        <end position="418"/>
    </location>
</feature>
<dbReference type="GO" id="GO:0031490">
    <property type="term" value="F:chromatin DNA binding"/>
    <property type="evidence" value="ECO:0007669"/>
    <property type="project" value="TreeGrafter"/>
</dbReference>
<dbReference type="PANTHER" id="PTHR45781">
    <property type="entry name" value="AGAP000281-PA"/>
    <property type="match status" value="1"/>
</dbReference>
<feature type="DNA-binding region" description="HMG box" evidence="7">
    <location>
        <begin position="317"/>
        <end position="385"/>
    </location>
</feature>
<dbReference type="PROSITE" id="PS50118">
    <property type="entry name" value="HMG_BOX_2"/>
    <property type="match status" value="1"/>
</dbReference>
<feature type="domain" description="HMG box" evidence="9">
    <location>
        <begin position="317"/>
        <end position="385"/>
    </location>
</feature>
<dbReference type="Gene3D" id="1.10.30.10">
    <property type="entry name" value="High mobility group box domain"/>
    <property type="match status" value="1"/>
</dbReference>
<dbReference type="Pfam" id="PF00505">
    <property type="entry name" value="HMG_box"/>
    <property type="match status" value="1"/>
</dbReference>
<accession>A0A6P8ES56</accession>
<gene>
    <name evidence="11" type="primary">tox4a</name>
</gene>
<keyword evidence="5 7" id="KW-0238">DNA-binding</keyword>
<dbReference type="GO" id="GO:0005694">
    <property type="term" value="C:chromosome"/>
    <property type="evidence" value="ECO:0007669"/>
    <property type="project" value="UniProtKB-SubCell"/>
</dbReference>
<dbReference type="PRINTS" id="PR00886">
    <property type="entry name" value="HIGHMOBLTY12"/>
</dbReference>
<dbReference type="PANTHER" id="PTHR45781:SF2">
    <property type="entry name" value="TOX HIGH MOBILITY GROUP BOX FAMILY MEMBER 4"/>
    <property type="match status" value="1"/>
</dbReference>
<evidence type="ECO:0000256" key="4">
    <source>
        <dbReference type="ARBA" id="ARBA00022553"/>
    </source>
</evidence>
<dbReference type="CDD" id="cd21995">
    <property type="entry name" value="HMG-box_TOX-like"/>
    <property type="match status" value="1"/>
</dbReference>
<sequence>MDLNFYSDLTDGSRQQVDSDFLDAQSFNGYESIDKFPGGSDNYMTITGTNHPFLSSTQTFHTPSLGDEEFEIPPISLDPDSALTVEDVEAHFEELTDSTGGTGGPVGAGGLTQNAVVGGTDPSFASTYVNAPPQGLEHLSLGVMNQSGGSALLSSTLGVDLGHSMDSHFSSSSPMPIDVPLGDMSDSVLGHNQLTTIDHSELSAQLGLGLGGSVMLSRSKSPEQPLSATPSPAGSLQDEDMDDFRQSVLIDPPVSLSSPVVVSHMPTLAGTSQASVASPSIVRRIGGKPAMGAITGAGAGVALGVKKGRRRKDPNEPQKPVSAYALFFRDTQAAIKGQNPNATFGEVSKIVASMWDSLGEEQKQVYKRKTDAAKKEYLKALAAYRANLLSRPSAEFADAPASPPSSAPSPVPVAPPGAPARPVRLVHNPDQNTITNICASNIILDLPQVTTRSRTGALPATPAASAPATAFSQAATTPTVTKIIISKQMLQGLQVQGTQIHQIPTSMVTVIPAGVRALQPSATIATATRQPPPLQQMQHTPPPPRLQQMVHSSALPPLQAKPRVMPAPPPPLQIKIVPASLQSDVATPVIVTTSTGIGPAAGSSSAVAVSLQMAQAPPTAIVATPVEETSADDSSEQMEVEFNVSPVAADTRGPNLCVRSGCNNPAVESRDWDKEYCSNECVATHCRDIFMAWCSIRGQNSTAVK</sequence>
<evidence type="ECO:0000256" key="2">
    <source>
        <dbReference type="ARBA" id="ARBA00004286"/>
    </source>
</evidence>
<dbReference type="SUPFAM" id="SSF47095">
    <property type="entry name" value="HMG-box"/>
    <property type="match status" value="1"/>
</dbReference>
<evidence type="ECO:0000256" key="3">
    <source>
        <dbReference type="ARBA" id="ARBA00022454"/>
    </source>
</evidence>
<keyword evidence="10" id="KW-1185">Reference proteome</keyword>
<dbReference type="Proteomes" id="UP000515152">
    <property type="component" value="Chromosome 22"/>
</dbReference>
<dbReference type="InterPro" id="IPR036910">
    <property type="entry name" value="HMG_box_dom_sf"/>
</dbReference>
<dbReference type="OrthoDB" id="10027956at2759"/>
<evidence type="ECO:0000256" key="7">
    <source>
        <dbReference type="PROSITE-ProRule" id="PRU00267"/>
    </source>
</evidence>
<evidence type="ECO:0000256" key="6">
    <source>
        <dbReference type="ARBA" id="ARBA00023242"/>
    </source>
</evidence>
<evidence type="ECO:0000256" key="8">
    <source>
        <dbReference type="SAM" id="MobiDB-lite"/>
    </source>
</evidence>
<protein>
    <submittedName>
        <fullName evidence="11">TOX high mobility group box family member 4-A isoform X1</fullName>
    </submittedName>
</protein>
<dbReference type="SMART" id="SM00398">
    <property type="entry name" value="HMG"/>
    <property type="match status" value="1"/>
</dbReference>
<evidence type="ECO:0000313" key="10">
    <source>
        <dbReference type="Proteomes" id="UP000515152"/>
    </source>
</evidence>
<evidence type="ECO:0000259" key="9">
    <source>
        <dbReference type="PROSITE" id="PS50118"/>
    </source>
</evidence>